<feature type="domain" description="Methyltransferase FkbM" evidence="1">
    <location>
        <begin position="89"/>
        <end position="252"/>
    </location>
</feature>
<protein>
    <recommendedName>
        <fullName evidence="1">Methyltransferase FkbM domain-containing protein</fullName>
    </recommendedName>
</protein>
<evidence type="ECO:0000259" key="1">
    <source>
        <dbReference type="Pfam" id="PF05050"/>
    </source>
</evidence>
<dbReference type="NCBIfam" id="TIGR01444">
    <property type="entry name" value="fkbM_fam"/>
    <property type="match status" value="1"/>
</dbReference>
<name>A0ABP7Q264_9SPHI</name>
<dbReference type="Gene3D" id="3.40.50.150">
    <property type="entry name" value="Vaccinia Virus protein VP39"/>
    <property type="match status" value="1"/>
</dbReference>
<accession>A0ABP7Q264</accession>
<dbReference type="SUPFAM" id="SSF53335">
    <property type="entry name" value="S-adenosyl-L-methionine-dependent methyltransferases"/>
    <property type="match status" value="1"/>
</dbReference>
<dbReference type="RefSeq" id="WP_259087635.1">
    <property type="nucleotide sequence ID" value="NZ_BAAAZC010000019.1"/>
</dbReference>
<dbReference type="Proteomes" id="UP001500742">
    <property type="component" value="Unassembled WGS sequence"/>
</dbReference>
<dbReference type="PANTHER" id="PTHR34203:SF15">
    <property type="entry name" value="SLL1173 PROTEIN"/>
    <property type="match status" value="1"/>
</dbReference>
<dbReference type="EMBL" id="BAAAZC010000019">
    <property type="protein sequence ID" value="GAA3975252.1"/>
    <property type="molecule type" value="Genomic_DNA"/>
</dbReference>
<proteinExistence type="predicted"/>
<gene>
    <name evidence="2" type="ORF">GCM10022210_27110</name>
</gene>
<dbReference type="Pfam" id="PF05050">
    <property type="entry name" value="Methyltransf_21"/>
    <property type="match status" value="1"/>
</dbReference>
<evidence type="ECO:0000313" key="2">
    <source>
        <dbReference type="EMBL" id="GAA3975252.1"/>
    </source>
</evidence>
<dbReference type="InterPro" id="IPR029063">
    <property type="entry name" value="SAM-dependent_MTases_sf"/>
</dbReference>
<evidence type="ECO:0000313" key="3">
    <source>
        <dbReference type="Proteomes" id="UP001500742"/>
    </source>
</evidence>
<sequence length="284" mass="32113">MKRSDRIKINFSRNWNLPGKERLAAWLKASPQLKTTLNNGIIWLSNENIAIYTTADNYIEYAILSTGTYEDEIGKLINISLKPGFVALDIGGNIGLQSIRMSQSVGPNGKVYAFEPLNYLQKKFKKNIGLNHCNNVTLFPWALSDQEDTITVSIDEHTWNQGAFSLKNSNSGSTIQELIVKTGDTIEEIKNVDRLDLIKIDVEGFEYHVLRGLKNAIEKHRPRIIFEYDSNYWIKTSQSIKECCAFFSDLNYTLFQITDIGCAQILTTTDVTQGNLFCVPINNG</sequence>
<dbReference type="InterPro" id="IPR052514">
    <property type="entry name" value="SAM-dependent_MTase"/>
</dbReference>
<comment type="caution">
    <text evidence="2">The sequence shown here is derived from an EMBL/GenBank/DDBJ whole genome shotgun (WGS) entry which is preliminary data.</text>
</comment>
<organism evidence="2 3">
    <name type="scientific">Mucilaginibacter dorajii</name>
    <dbReference type="NCBI Taxonomy" id="692994"/>
    <lineage>
        <taxon>Bacteria</taxon>
        <taxon>Pseudomonadati</taxon>
        <taxon>Bacteroidota</taxon>
        <taxon>Sphingobacteriia</taxon>
        <taxon>Sphingobacteriales</taxon>
        <taxon>Sphingobacteriaceae</taxon>
        <taxon>Mucilaginibacter</taxon>
    </lineage>
</organism>
<reference evidence="3" key="1">
    <citation type="journal article" date="2019" name="Int. J. Syst. Evol. Microbiol.">
        <title>The Global Catalogue of Microorganisms (GCM) 10K type strain sequencing project: providing services to taxonomists for standard genome sequencing and annotation.</title>
        <authorList>
            <consortium name="The Broad Institute Genomics Platform"/>
            <consortium name="The Broad Institute Genome Sequencing Center for Infectious Disease"/>
            <person name="Wu L."/>
            <person name="Ma J."/>
        </authorList>
    </citation>
    <scope>NUCLEOTIDE SEQUENCE [LARGE SCALE GENOMIC DNA]</scope>
    <source>
        <strain evidence="3">JCM 16601</strain>
    </source>
</reference>
<keyword evidence="3" id="KW-1185">Reference proteome</keyword>
<dbReference type="InterPro" id="IPR006342">
    <property type="entry name" value="FkbM_mtfrase"/>
</dbReference>
<dbReference type="PANTHER" id="PTHR34203">
    <property type="entry name" value="METHYLTRANSFERASE, FKBM FAMILY PROTEIN"/>
    <property type="match status" value="1"/>
</dbReference>